<dbReference type="AlphaFoldDB" id="A0A3Q2YB27"/>
<dbReference type="Proteomes" id="UP000264820">
    <property type="component" value="Unplaced"/>
</dbReference>
<evidence type="ECO:0000313" key="1">
    <source>
        <dbReference type="Ensembl" id="ENSHCOP00000014996.1"/>
    </source>
</evidence>
<accession>A0A3Q2YB27</accession>
<keyword evidence="2" id="KW-1185">Reference proteome</keyword>
<dbReference type="GeneTree" id="ENSGT00940000175478"/>
<protein>
    <submittedName>
        <fullName evidence="1">Uncharacterized protein</fullName>
    </submittedName>
</protein>
<organism evidence="1 2">
    <name type="scientific">Hippocampus comes</name>
    <name type="common">Tiger tail seahorse</name>
    <dbReference type="NCBI Taxonomy" id="109280"/>
    <lineage>
        <taxon>Eukaryota</taxon>
        <taxon>Metazoa</taxon>
        <taxon>Chordata</taxon>
        <taxon>Craniata</taxon>
        <taxon>Vertebrata</taxon>
        <taxon>Euteleostomi</taxon>
        <taxon>Actinopterygii</taxon>
        <taxon>Neopterygii</taxon>
        <taxon>Teleostei</taxon>
        <taxon>Neoteleostei</taxon>
        <taxon>Acanthomorphata</taxon>
        <taxon>Syngnathiaria</taxon>
        <taxon>Syngnathiformes</taxon>
        <taxon>Syngnathoidei</taxon>
        <taxon>Syngnathidae</taxon>
        <taxon>Hippocampus</taxon>
    </lineage>
</organism>
<proteinExistence type="predicted"/>
<name>A0A3Q2YB27_HIPCM</name>
<evidence type="ECO:0000313" key="2">
    <source>
        <dbReference type="Proteomes" id="UP000264820"/>
    </source>
</evidence>
<sequence length="113" mass="12548">MRSLNYVQRVSLDFSGTLFPHAICLGDADNDTVSASSRGSLKSITCTIYVNFLSASSDVLFPRLDLFPTFLSSDSLVIHASFNRRFCIPPLLFQTSLFFLLDFPGSLLPSYLL</sequence>
<dbReference type="STRING" id="109280.ENSHCOP00000014996"/>
<reference evidence="1" key="1">
    <citation type="submission" date="2025-08" db="UniProtKB">
        <authorList>
            <consortium name="Ensembl"/>
        </authorList>
    </citation>
    <scope>IDENTIFICATION</scope>
</reference>
<reference evidence="1" key="2">
    <citation type="submission" date="2025-09" db="UniProtKB">
        <authorList>
            <consortium name="Ensembl"/>
        </authorList>
    </citation>
    <scope>IDENTIFICATION</scope>
</reference>
<dbReference type="Ensembl" id="ENSHCOT00000022787.1">
    <property type="protein sequence ID" value="ENSHCOP00000014996.1"/>
    <property type="gene ID" value="ENSHCOG00000018511.1"/>
</dbReference>